<evidence type="ECO:0000256" key="3">
    <source>
        <dbReference type="ARBA" id="ARBA00022692"/>
    </source>
</evidence>
<dbReference type="PANTHER" id="PTHR42920">
    <property type="entry name" value="OS03G0707200 PROTEIN-RELATED"/>
    <property type="match status" value="1"/>
</dbReference>
<keyword evidence="3 6" id="KW-0812">Transmembrane</keyword>
<feature type="transmembrane region" description="Helical" evidence="6">
    <location>
        <begin position="196"/>
        <end position="217"/>
    </location>
</feature>
<evidence type="ECO:0000313" key="8">
    <source>
        <dbReference type="EMBL" id="CAD9967388.1"/>
    </source>
</evidence>
<name>A0A7S2YCK9_9STRA</name>
<evidence type="ECO:0000256" key="4">
    <source>
        <dbReference type="ARBA" id="ARBA00022989"/>
    </source>
</evidence>
<dbReference type="InterPro" id="IPR051258">
    <property type="entry name" value="Diverse_Substrate_Transporter"/>
</dbReference>
<sequence>MLLGVIACVYGTNFPLGSLLDHALPASGVCTLRFGLAALALSPYLGQLQPSLWPMAVGAGCFTATGYICQAVALALDTPPATVSFLGAAVVLWCPFLEFALDRKPSGWSDRPQTYMAGALCVAGVGVLELCSAASGASGGELATTTAAAVTHGHMGDFLALLQAMGFGTGIYLSEKLMHGPDNADEITNTNMPNQALPITSVLVATTAVVSLLWWTLTDGLPFVSHFLTEPSGGGGFFLSNHHGMSPSLLVNNLLHDPTWQMVGLALLWTGLISTSLNFGLEVFALGRVPSGEASVLLASEPLWAALFGALLLGETFGWNDYVGGLLIVTACLVNSIPTTQMKHVLGMPSEQLDVDQTSVLVKSFDDSPDTLIQTQEKD</sequence>
<feature type="transmembrane region" description="Helical" evidence="6">
    <location>
        <begin position="52"/>
        <end position="76"/>
    </location>
</feature>
<comment type="subcellular location">
    <subcellularLocation>
        <location evidence="1">Cell membrane</location>
        <topology evidence="1">Multi-pass membrane protein</topology>
    </subcellularLocation>
</comment>
<dbReference type="InterPro" id="IPR000620">
    <property type="entry name" value="EamA_dom"/>
</dbReference>
<evidence type="ECO:0000256" key="6">
    <source>
        <dbReference type="SAM" id="Phobius"/>
    </source>
</evidence>
<dbReference type="InterPro" id="IPR037185">
    <property type="entry name" value="EmrE-like"/>
</dbReference>
<gene>
    <name evidence="8" type="ORF">APAL1065_LOCUS12771</name>
</gene>
<dbReference type="Pfam" id="PF00892">
    <property type="entry name" value="EamA"/>
    <property type="match status" value="1"/>
</dbReference>
<accession>A0A7S2YCK9</accession>
<dbReference type="EMBL" id="HBHT01019043">
    <property type="protein sequence ID" value="CAD9967388.1"/>
    <property type="molecule type" value="Transcribed_RNA"/>
</dbReference>
<keyword evidence="2" id="KW-1003">Cell membrane</keyword>
<feature type="transmembrane region" description="Helical" evidence="6">
    <location>
        <begin position="260"/>
        <end position="284"/>
    </location>
</feature>
<feature type="domain" description="EamA" evidence="7">
    <location>
        <begin position="255"/>
        <end position="336"/>
    </location>
</feature>
<keyword evidence="5 6" id="KW-0472">Membrane</keyword>
<evidence type="ECO:0000256" key="1">
    <source>
        <dbReference type="ARBA" id="ARBA00004651"/>
    </source>
</evidence>
<reference evidence="8" key="1">
    <citation type="submission" date="2021-01" db="EMBL/GenBank/DDBJ databases">
        <authorList>
            <person name="Corre E."/>
            <person name="Pelletier E."/>
            <person name="Niang G."/>
            <person name="Scheremetjew M."/>
            <person name="Finn R."/>
            <person name="Kale V."/>
            <person name="Holt S."/>
            <person name="Cochrane G."/>
            <person name="Meng A."/>
            <person name="Brown T."/>
            <person name="Cohen L."/>
        </authorList>
    </citation>
    <scope>NUCLEOTIDE SEQUENCE</scope>
    <source>
        <strain evidence="8">CCMP125</strain>
    </source>
</reference>
<proteinExistence type="predicted"/>
<dbReference type="PANTHER" id="PTHR42920:SF5">
    <property type="entry name" value="EAMA DOMAIN-CONTAINING PROTEIN"/>
    <property type="match status" value="1"/>
</dbReference>
<evidence type="ECO:0000256" key="5">
    <source>
        <dbReference type="ARBA" id="ARBA00023136"/>
    </source>
</evidence>
<keyword evidence="4 6" id="KW-1133">Transmembrane helix</keyword>
<organism evidence="8">
    <name type="scientific">Entomoneis paludosa</name>
    <dbReference type="NCBI Taxonomy" id="265537"/>
    <lineage>
        <taxon>Eukaryota</taxon>
        <taxon>Sar</taxon>
        <taxon>Stramenopiles</taxon>
        <taxon>Ochrophyta</taxon>
        <taxon>Bacillariophyta</taxon>
        <taxon>Bacillariophyceae</taxon>
        <taxon>Bacillariophycidae</taxon>
        <taxon>Entomoneidaceae</taxon>
        <taxon>Entomoneis</taxon>
    </lineage>
</organism>
<evidence type="ECO:0000256" key="2">
    <source>
        <dbReference type="ARBA" id="ARBA00022475"/>
    </source>
</evidence>
<dbReference type="GO" id="GO:0005886">
    <property type="term" value="C:plasma membrane"/>
    <property type="evidence" value="ECO:0007669"/>
    <property type="project" value="UniProtKB-SubCell"/>
</dbReference>
<dbReference type="SUPFAM" id="SSF103481">
    <property type="entry name" value="Multidrug resistance efflux transporter EmrE"/>
    <property type="match status" value="1"/>
</dbReference>
<feature type="transmembrane region" description="Helical" evidence="6">
    <location>
        <begin position="23"/>
        <end position="45"/>
    </location>
</feature>
<evidence type="ECO:0000259" key="7">
    <source>
        <dbReference type="Pfam" id="PF00892"/>
    </source>
</evidence>
<feature type="transmembrane region" description="Helical" evidence="6">
    <location>
        <begin position="82"/>
        <end position="101"/>
    </location>
</feature>
<protein>
    <recommendedName>
        <fullName evidence="7">EamA domain-containing protein</fullName>
    </recommendedName>
</protein>
<dbReference type="AlphaFoldDB" id="A0A7S2YCK9"/>